<feature type="compositionally biased region" description="Basic and acidic residues" evidence="1">
    <location>
        <begin position="59"/>
        <end position="109"/>
    </location>
</feature>
<protein>
    <submittedName>
        <fullName evidence="2">Uncharacterized protein</fullName>
    </submittedName>
</protein>
<name>A0A167PZJ1_CALVF</name>
<accession>A0A167PZJ1</accession>
<dbReference type="AlphaFoldDB" id="A0A167PZJ1"/>
<organism evidence="2 3">
    <name type="scientific">Calocera viscosa (strain TUFC12733)</name>
    <dbReference type="NCBI Taxonomy" id="1330018"/>
    <lineage>
        <taxon>Eukaryota</taxon>
        <taxon>Fungi</taxon>
        <taxon>Dikarya</taxon>
        <taxon>Basidiomycota</taxon>
        <taxon>Agaricomycotina</taxon>
        <taxon>Dacrymycetes</taxon>
        <taxon>Dacrymycetales</taxon>
        <taxon>Dacrymycetaceae</taxon>
        <taxon>Calocera</taxon>
    </lineage>
</organism>
<feature type="region of interest" description="Disordered" evidence="1">
    <location>
        <begin position="1"/>
        <end position="115"/>
    </location>
</feature>
<dbReference type="Proteomes" id="UP000076738">
    <property type="component" value="Unassembled WGS sequence"/>
</dbReference>
<evidence type="ECO:0000313" key="2">
    <source>
        <dbReference type="EMBL" id="KZO99285.1"/>
    </source>
</evidence>
<evidence type="ECO:0000256" key="1">
    <source>
        <dbReference type="SAM" id="MobiDB-lite"/>
    </source>
</evidence>
<dbReference type="EMBL" id="KV417272">
    <property type="protein sequence ID" value="KZO99285.1"/>
    <property type="molecule type" value="Genomic_DNA"/>
</dbReference>
<keyword evidence="3" id="KW-1185">Reference proteome</keyword>
<proteinExistence type="predicted"/>
<sequence length="115" mass="14161">MPAGSSSSRTYLPPPDSLADLARPARGYNRDRDDWRRRGDDMYVPGEGRENQGGSGWMPRREEFDRREREREREREQERRRDEDRVRERDRRRDDDRFRGRDYRGEHLHASYMRY</sequence>
<gene>
    <name evidence="2" type="ORF">CALVIDRAFT_534262</name>
</gene>
<feature type="compositionally biased region" description="Polar residues" evidence="1">
    <location>
        <begin position="1"/>
        <end position="10"/>
    </location>
</feature>
<feature type="compositionally biased region" description="Basic and acidic residues" evidence="1">
    <location>
        <begin position="28"/>
        <end position="41"/>
    </location>
</feature>
<evidence type="ECO:0000313" key="3">
    <source>
        <dbReference type="Proteomes" id="UP000076738"/>
    </source>
</evidence>
<reference evidence="2 3" key="1">
    <citation type="journal article" date="2016" name="Mol. Biol. Evol.">
        <title>Comparative Genomics of Early-Diverging Mushroom-Forming Fungi Provides Insights into the Origins of Lignocellulose Decay Capabilities.</title>
        <authorList>
            <person name="Nagy L.G."/>
            <person name="Riley R."/>
            <person name="Tritt A."/>
            <person name="Adam C."/>
            <person name="Daum C."/>
            <person name="Floudas D."/>
            <person name="Sun H."/>
            <person name="Yadav J.S."/>
            <person name="Pangilinan J."/>
            <person name="Larsson K.H."/>
            <person name="Matsuura K."/>
            <person name="Barry K."/>
            <person name="Labutti K."/>
            <person name="Kuo R."/>
            <person name="Ohm R.A."/>
            <person name="Bhattacharya S.S."/>
            <person name="Shirouzu T."/>
            <person name="Yoshinaga Y."/>
            <person name="Martin F.M."/>
            <person name="Grigoriev I.V."/>
            <person name="Hibbett D.S."/>
        </authorList>
    </citation>
    <scope>NUCLEOTIDE SEQUENCE [LARGE SCALE GENOMIC DNA]</scope>
    <source>
        <strain evidence="2 3">TUFC12733</strain>
    </source>
</reference>